<dbReference type="AlphaFoldDB" id="A0A923EB39"/>
<dbReference type="InterPro" id="IPR005488">
    <property type="entry name" value="Etherase_MurQ"/>
</dbReference>
<name>A0A923EB39_CLOTT</name>
<accession>A0A923EB39</accession>
<dbReference type="Proteomes" id="UP000563151">
    <property type="component" value="Unassembled WGS sequence"/>
</dbReference>
<proteinExistence type="inferred from homology"/>
<dbReference type="GO" id="GO:0016835">
    <property type="term" value="F:carbon-oxygen lyase activity"/>
    <property type="evidence" value="ECO:0007669"/>
    <property type="project" value="UniProtKB-UniRule"/>
</dbReference>
<dbReference type="InterPro" id="IPR001347">
    <property type="entry name" value="SIS_dom"/>
</dbReference>
<evidence type="ECO:0000313" key="6">
    <source>
        <dbReference type="Proteomes" id="UP000563151"/>
    </source>
</evidence>
<dbReference type="GO" id="GO:0009254">
    <property type="term" value="P:peptidoglycan turnover"/>
    <property type="evidence" value="ECO:0007669"/>
    <property type="project" value="TreeGrafter"/>
</dbReference>
<comment type="catalytic activity">
    <reaction evidence="3">
        <text>N-acetyl-D-muramate 6-phosphate + H2O = N-acetyl-D-glucosamine 6-phosphate + (R)-lactate</text>
        <dbReference type="Rhea" id="RHEA:26410"/>
        <dbReference type="ChEBI" id="CHEBI:15377"/>
        <dbReference type="ChEBI" id="CHEBI:16004"/>
        <dbReference type="ChEBI" id="CHEBI:57513"/>
        <dbReference type="ChEBI" id="CHEBI:58722"/>
        <dbReference type="EC" id="4.2.1.126"/>
    </reaction>
</comment>
<dbReference type="PROSITE" id="PS51464">
    <property type="entry name" value="SIS"/>
    <property type="match status" value="1"/>
</dbReference>
<organism evidence="5 6">
    <name type="scientific">Clostridium tetanomorphum</name>
    <dbReference type="NCBI Taxonomy" id="1553"/>
    <lineage>
        <taxon>Bacteria</taxon>
        <taxon>Bacillati</taxon>
        <taxon>Bacillota</taxon>
        <taxon>Clostridia</taxon>
        <taxon>Eubacteriales</taxon>
        <taxon>Clostridiaceae</taxon>
        <taxon>Clostridium</taxon>
    </lineage>
</organism>
<reference evidence="5 6" key="1">
    <citation type="submission" date="2020-04" db="EMBL/GenBank/DDBJ databases">
        <title>Genomic insights into acetone-butanol-ethanol (ABE) fermentation by sequencing solventogenic clostridia strains.</title>
        <authorList>
            <person name="Brown S."/>
        </authorList>
    </citation>
    <scope>NUCLEOTIDE SEQUENCE [LARGE SCALE GENOMIC DNA]</scope>
    <source>
        <strain evidence="5 6">DJ011</strain>
    </source>
</reference>
<comment type="caution">
    <text evidence="5">The sequence shown here is derived from an EMBL/GenBank/DDBJ whole genome shotgun (WGS) entry which is preliminary data.</text>
</comment>
<dbReference type="PROSITE" id="PS01272">
    <property type="entry name" value="GCKR"/>
    <property type="match status" value="1"/>
</dbReference>
<feature type="active site" evidence="3">
    <location>
        <position position="107"/>
    </location>
</feature>
<evidence type="ECO:0000256" key="3">
    <source>
        <dbReference type="HAMAP-Rule" id="MF_00068"/>
    </source>
</evidence>
<dbReference type="SUPFAM" id="SSF53697">
    <property type="entry name" value="SIS domain"/>
    <property type="match status" value="1"/>
</dbReference>
<dbReference type="CDD" id="cd05007">
    <property type="entry name" value="SIS_Etherase"/>
    <property type="match status" value="1"/>
</dbReference>
<evidence type="ECO:0000256" key="1">
    <source>
        <dbReference type="ARBA" id="ARBA00023239"/>
    </source>
</evidence>
<dbReference type="InterPro" id="IPR046348">
    <property type="entry name" value="SIS_dom_sf"/>
</dbReference>
<feature type="active site" description="Proton donor" evidence="3">
    <location>
        <position position="76"/>
    </location>
</feature>
<comment type="pathway">
    <text evidence="3">Amino-sugar metabolism; N-acetylmuramate degradation.</text>
</comment>
<dbReference type="PANTHER" id="PTHR10088">
    <property type="entry name" value="GLUCOKINASE REGULATORY PROTEIN"/>
    <property type="match status" value="1"/>
</dbReference>
<dbReference type="Gene3D" id="3.40.50.10490">
    <property type="entry name" value="Glucose-6-phosphate isomerase like protein, domain 1"/>
    <property type="match status" value="1"/>
</dbReference>
<dbReference type="NCBIfam" id="NF009222">
    <property type="entry name" value="PRK12570.1"/>
    <property type="match status" value="1"/>
</dbReference>
<dbReference type="RefSeq" id="WP_173680430.1">
    <property type="nucleotide sequence ID" value="NZ_JAAZWO010000015.1"/>
</dbReference>
<dbReference type="InterPro" id="IPR040190">
    <property type="entry name" value="MURQ/GCKR"/>
</dbReference>
<dbReference type="GO" id="GO:0097367">
    <property type="term" value="F:carbohydrate derivative binding"/>
    <property type="evidence" value="ECO:0007669"/>
    <property type="project" value="InterPro"/>
</dbReference>
<feature type="domain" description="SIS" evidence="4">
    <location>
        <begin position="48"/>
        <end position="211"/>
    </location>
</feature>
<evidence type="ECO:0000256" key="2">
    <source>
        <dbReference type="ARBA" id="ARBA00023277"/>
    </source>
</evidence>
<evidence type="ECO:0000313" key="5">
    <source>
        <dbReference type="EMBL" id="MBC2398557.1"/>
    </source>
</evidence>
<comment type="similarity">
    <text evidence="3">Belongs to the GCKR-like family. MurNAc-6-P etherase subfamily.</text>
</comment>
<dbReference type="GO" id="GO:0046348">
    <property type="term" value="P:amino sugar catabolic process"/>
    <property type="evidence" value="ECO:0007669"/>
    <property type="project" value="InterPro"/>
</dbReference>
<dbReference type="Gene3D" id="1.10.8.1080">
    <property type="match status" value="1"/>
</dbReference>
<dbReference type="PANTHER" id="PTHR10088:SF4">
    <property type="entry name" value="GLUCOKINASE REGULATORY PROTEIN"/>
    <property type="match status" value="1"/>
</dbReference>
<dbReference type="InterPro" id="IPR005486">
    <property type="entry name" value="Glucokinase_regulatory_CS"/>
</dbReference>
<keyword evidence="6" id="KW-1185">Reference proteome</keyword>
<evidence type="ECO:0000259" key="4">
    <source>
        <dbReference type="PROSITE" id="PS51464"/>
    </source>
</evidence>
<keyword evidence="1 3" id="KW-0456">Lyase</keyword>
<dbReference type="GO" id="GO:0016803">
    <property type="term" value="F:ether hydrolase activity"/>
    <property type="evidence" value="ECO:0007669"/>
    <property type="project" value="TreeGrafter"/>
</dbReference>
<dbReference type="Pfam" id="PF22645">
    <property type="entry name" value="GKRP_SIS_N"/>
    <property type="match status" value="1"/>
</dbReference>
<gene>
    <name evidence="3 5" type="primary">murQ</name>
    <name evidence="5" type="ORF">HGG79_12350</name>
</gene>
<keyword evidence="2 3" id="KW-0119">Carbohydrate metabolism</keyword>
<dbReference type="NCBIfam" id="NF003915">
    <property type="entry name" value="PRK05441.1"/>
    <property type="match status" value="1"/>
</dbReference>
<dbReference type="EC" id="4.2.1.126" evidence="3"/>
<dbReference type="EMBL" id="JAAZWO010000015">
    <property type="protein sequence ID" value="MBC2398557.1"/>
    <property type="molecule type" value="Genomic_DNA"/>
</dbReference>
<dbReference type="NCBIfam" id="TIGR00274">
    <property type="entry name" value="N-acetylmuramic acid 6-phosphate etherase"/>
    <property type="match status" value="1"/>
</dbReference>
<comment type="miscellaneous">
    <text evidence="3">A lyase-type mechanism (elimination/hydration) is suggested for the cleavage of the lactyl ether bond of MurNAc 6-phosphate, with the formation of an alpha,beta-unsaturated aldehyde intermediate with (E)-stereochemistry, followed by the syn addition of water to give product.</text>
</comment>
<comment type="subunit">
    <text evidence="3">Homodimer.</text>
</comment>
<sequence>MDKRNYNTINLDSLSTFDILKKINNEDKKVAQAVEEELTNISEAVDIIVESMKRGGRMFYIGSGTSGKLGVIDASECPPTFGVDDSMIQGIISGGKRAISGWLEHTEDNEKLAVDDINKRGVNKKDVLVGISASGNTPYVKRALEYGRDIGCKTIGVMCDKEGKIKEVCHLAIAVDVGPEVIMGSTRMKAGTAQKMILNMLSTTAMIKLGKTYSNLMVNVKPINKKLENRVKEIVQLAVGKELNNVDEILSKCNYDPKIAIVMIKTGMSLEEAKASLDRNNGVVYDALKNVK</sequence>
<dbReference type="HAMAP" id="MF_00068">
    <property type="entry name" value="MurQ"/>
    <property type="match status" value="1"/>
</dbReference>
<comment type="function">
    <text evidence="3">Specifically catalyzes the cleavage of the D-lactyl ether substituent of MurNAc 6-phosphate, producing GlcNAc 6-phosphate and D-lactate.</text>
</comment>
<protein>
    <recommendedName>
        <fullName evidence="3">N-acetylmuramic acid 6-phosphate etherase</fullName>
        <shortName evidence="3">MurNAc-6-P etherase</shortName>
        <ecNumber evidence="3">4.2.1.126</ecNumber>
    </recommendedName>
    <alternativeName>
        <fullName evidence="3">N-acetylmuramic acid 6-phosphate hydrolase</fullName>
    </alternativeName>
    <alternativeName>
        <fullName evidence="3">N-acetylmuramic acid 6-phosphate lyase</fullName>
    </alternativeName>
</protein>
<dbReference type="FunFam" id="3.40.50.10490:FF:000014">
    <property type="entry name" value="N-acetylmuramic acid 6-phosphate etherase"/>
    <property type="match status" value="1"/>
</dbReference>